<dbReference type="GO" id="GO:0006412">
    <property type="term" value="P:translation"/>
    <property type="evidence" value="ECO:0007669"/>
    <property type="project" value="UniProtKB-KW"/>
</dbReference>
<gene>
    <name evidence="7" type="ORF">ETSY2_37135</name>
</gene>
<dbReference type="Pfam" id="PF01765">
    <property type="entry name" value="RRF"/>
    <property type="match status" value="1"/>
</dbReference>
<dbReference type="InterPro" id="IPR036191">
    <property type="entry name" value="RRF_sf"/>
</dbReference>
<evidence type="ECO:0000313" key="8">
    <source>
        <dbReference type="Proteomes" id="UP000019140"/>
    </source>
</evidence>
<feature type="non-terminal residue" evidence="7">
    <location>
        <position position="1"/>
    </location>
</feature>
<dbReference type="CDD" id="cd00520">
    <property type="entry name" value="RRF"/>
    <property type="match status" value="1"/>
</dbReference>
<protein>
    <submittedName>
        <fullName evidence="7">Ribosome recycling factor</fullName>
    </submittedName>
</protein>
<comment type="similarity">
    <text evidence="2">Belongs to the RRF family.</text>
</comment>
<dbReference type="SUPFAM" id="SSF55194">
    <property type="entry name" value="Ribosome recycling factor, RRF"/>
    <property type="match status" value="1"/>
</dbReference>
<dbReference type="Gene3D" id="1.10.132.20">
    <property type="entry name" value="Ribosome-recycling factor"/>
    <property type="match status" value="1"/>
</dbReference>
<dbReference type="GO" id="GO:0005737">
    <property type="term" value="C:cytoplasm"/>
    <property type="evidence" value="ECO:0007669"/>
    <property type="project" value="UniProtKB-SubCell"/>
</dbReference>
<dbReference type="GO" id="GO:0043023">
    <property type="term" value="F:ribosomal large subunit binding"/>
    <property type="evidence" value="ECO:0007669"/>
    <property type="project" value="TreeGrafter"/>
</dbReference>
<feature type="domain" description="Ribosome recycling factor" evidence="6">
    <location>
        <begin position="22"/>
        <end position="185"/>
    </location>
</feature>
<dbReference type="EMBL" id="AZHX01001616">
    <property type="protein sequence ID" value="ETX01483.1"/>
    <property type="molecule type" value="Genomic_DNA"/>
</dbReference>
<dbReference type="AlphaFoldDB" id="W4LU21"/>
<reference evidence="7 8" key="1">
    <citation type="journal article" date="2014" name="Nature">
        <title>An environmental bacterial taxon with a large and distinct metabolic repertoire.</title>
        <authorList>
            <person name="Wilson M.C."/>
            <person name="Mori T."/>
            <person name="Ruckert C."/>
            <person name="Uria A.R."/>
            <person name="Helf M.J."/>
            <person name="Takada K."/>
            <person name="Gernert C."/>
            <person name="Steffens U.A."/>
            <person name="Heycke N."/>
            <person name="Schmitt S."/>
            <person name="Rinke C."/>
            <person name="Helfrich E.J."/>
            <person name="Brachmann A.O."/>
            <person name="Gurgui C."/>
            <person name="Wakimoto T."/>
            <person name="Kracht M."/>
            <person name="Crusemann M."/>
            <person name="Hentschel U."/>
            <person name="Abe I."/>
            <person name="Matsunaga S."/>
            <person name="Kalinowski J."/>
            <person name="Takeyama H."/>
            <person name="Piel J."/>
        </authorList>
    </citation>
    <scope>NUCLEOTIDE SEQUENCE [LARGE SCALE GENOMIC DNA]</scope>
    <source>
        <strain evidence="8">TSY2</strain>
    </source>
</reference>
<dbReference type="PANTHER" id="PTHR20982">
    <property type="entry name" value="RIBOSOME RECYCLING FACTOR"/>
    <property type="match status" value="1"/>
</dbReference>
<comment type="caution">
    <text evidence="7">The sequence shown here is derived from an EMBL/GenBank/DDBJ whole genome shotgun (WGS) entry which is preliminary data.</text>
</comment>
<keyword evidence="3" id="KW-0963">Cytoplasm</keyword>
<dbReference type="HAMAP" id="MF_00040">
    <property type="entry name" value="RRF"/>
    <property type="match status" value="1"/>
</dbReference>
<accession>W4LU21</accession>
<comment type="function">
    <text evidence="5">Responsible for the release of ribosomes from messenger RNA at the termination of protein biosynthesis. May increase the efficiency of translation by recycling ribosomes from one round of translation to another.</text>
</comment>
<evidence type="ECO:0000256" key="1">
    <source>
        <dbReference type="ARBA" id="ARBA00004496"/>
    </source>
</evidence>
<evidence type="ECO:0000256" key="2">
    <source>
        <dbReference type="ARBA" id="ARBA00005912"/>
    </source>
</evidence>
<name>W4LU21_9BACT</name>
<evidence type="ECO:0000313" key="7">
    <source>
        <dbReference type="EMBL" id="ETX01483.1"/>
    </source>
</evidence>
<dbReference type="InterPro" id="IPR002661">
    <property type="entry name" value="Ribosome_recyc_fac"/>
</dbReference>
<dbReference type="PATRIC" id="fig|1429439.4.peg.6270"/>
<dbReference type="Gene3D" id="3.30.1360.40">
    <property type="match status" value="1"/>
</dbReference>
<evidence type="ECO:0000256" key="5">
    <source>
        <dbReference type="ARBA" id="ARBA00025050"/>
    </source>
</evidence>
<evidence type="ECO:0000256" key="4">
    <source>
        <dbReference type="ARBA" id="ARBA00022917"/>
    </source>
</evidence>
<dbReference type="PANTHER" id="PTHR20982:SF3">
    <property type="entry name" value="MITOCHONDRIAL RIBOSOME RECYCLING FACTOR PSEUDO 1"/>
    <property type="match status" value="1"/>
</dbReference>
<evidence type="ECO:0000256" key="3">
    <source>
        <dbReference type="ARBA" id="ARBA00022490"/>
    </source>
</evidence>
<sequence>LGMLDDVYQEVEHKMERSIEALRRDLSRIRTGRASLALLDGIKADYYGTVTPLDQMATLAVPDSRLITIQPWDKTQLGTIEKAIQSSDLGLTPTNDGTLIRLTIPALTAERRKELVKQVKKIGEESKIALRNVRRDGNETLKSFEKDKLVSEDDMRRGQEQVQKITDRFIADVNDILQTKEHEVMEV</sequence>
<keyword evidence="4" id="KW-0648">Protein biosynthesis</keyword>
<organism evidence="7 8">
    <name type="scientific">Candidatus Entotheonella gemina</name>
    <dbReference type="NCBI Taxonomy" id="1429439"/>
    <lineage>
        <taxon>Bacteria</taxon>
        <taxon>Pseudomonadati</taxon>
        <taxon>Nitrospinota/Tectimicrobiota group</taxon>
        <taxon>Candidatus Tectimicrobiota</taxon>
        <taxon>Candidatus Entotheonellia</taxon>
        <taxon>Candidatus Entotheonellales</taxon>
        <taxon>Candidatus Entotheonellaceae</taxon>
        <taxon>Candidatus Entotheonella</taxon>
    </lineage>
</organism>
<dbReference type="FunFam" id="1.10.132.20:FF:000001">
    <property type="entry name" value="Ribosome-recycling factor"/>
    <property type="match status" value="1"/>
</dbReference>
<dbReference type="HOGENOM" id="CLU_1443815_0_0_7"/>
<keyword evidence="8" id="KW-1185">Reference proteome</keyword>
<dbReference type="Proteomes" id="UP000019140">
    <property type="component" value="Unassembled WGS sequence"/>
</dbReference>
<comment type="subcellular location">
    <subcellularLocation>
        <location evidence="1">Cytoplasm</location>
    </subcellularLocation>
</comment>
<evidence type="ECO:0000259" key="6">
    <source>
        <dbReference type="Pfam" id="PF01765"/>
    </source>
</evidence>
<dbReference type="NCBIfam" id="TIGR00496">
    <property type="entry name" value="frr"/>
    <property type="match status" value="1"/>
</dbReference>
<dbReference type="InterPro" id="IPR023584">
    <property type="entry name" value="Ribosome_recyc_fac_dom"/>
</dbReference>
<dbReference type="FunFam" id="3.30.1360.40:FF:000001">
    <property type="entry name" value="Ribosome-recycling factor"/>
    <property type="match status" value="1"/>
</dbReference>
<proteinExistence type="inferred from homology"/>